<dbReference type="GO" id="GO:0005524">
    <property type="term" value="F:ATP binding"/>
    <property type="evidence" value="ECO:0007669"/>
    <property type="project" value="UniProtKB-UniRule"/>
</dbReference>
<dbReference type="NCBIfam" id="TIGR02168">
    <property type="entry name" value="SMC_prok_B"/>
    <property type="match status" value="1"/>
</dbReference>
<comment type="similarity">
    <text evidence="7">Belongs to the SMC family.</text>
</comment>
<evidence type="ECO:0000256" key="7">
    <source>
        <dbReference type="HAMAP-Rule" id="MF_01894"/>
    </source>
</evidence>
<dbReference type="GO" id="GO:0007059">
    <property type="term" value="P:chromosome segregation"/>
    <property type="evidence" value="ECO:0007669"/>
    <property type="project" value="UniProtKB-UniRule"/>
</dbReference>
<evidence type="ECO:0000313" key="11">
    <source>
        <dbReference type="Proteomes" id="UP000319756"/>
    </source>
</evidence>
<evidence type="ECO:0000256" key="8">
    <source>
        <dbReference type="SAM" id="MobiDB-lite"/>
    </source>
</evidence>
<dbReference type="KEGG" id="sale:EPH95_04605"/>
<evidence type="ECO:0000256" key="5">
    <source>
        <dbReference type="ARBA" id="ARBA00023054"/>
    </source>
</evidence>
<proteinExistence type="inferred from homology"/>
<feature type="compositionally biased region" description="Basic and acidic residues" evidence="8">
    <location>
        <begin position="860"/>
        <end position="871"/>
    </location>
</feature>
<name>A0A514LFC5_9BACI</name>
<dbReference type="Gene3D" id="3.30.70.1620">
    <property type="match status" value="1"/>
</dbReference>
<gene>
    <name evidence="7 10" type="primary">smc</name>
    <name evidence="10" type="ORF">EPH95_04605</name>
</gene>
<dbReference type="InterPro" id="IPR003395">
    <property type="entry name" value="RecF/RecN/SMC_N"/>
</dbReference>
<dbReference type="SUPFAM" id="SSF52540">
    <property type="entry name" value="P-loop containing nucleoside triphosphate hydrolases"/>
    <property type="match status" value="2"/>
</dbReference>
<keyword evidence="3 7" id="KW-0547">Nucleotide-binding</keyword>
<comment type="domain">
    <text evidence="7">Contains large globular domains required for ATP hydrolysis at each terminus and a third globular domain forming a flexible hinge near the middle of the molecule. These domains are separated by coiled-coil structures.</text>
</comment>
<keyword evidence="6 7" id="KW-0238">DNA-binding</keyword>
<evidence type="ECO:0000256" key="6">
    <source>
        <dbReference type="ARBA" id="ARBA00023125"/>
    </source>
</evidence>
<comment type="function">
    <text evidence="7">Required for chromosome condensation and partitioning.</text>
</comment>
<dbReference type="GO" id="GO:0016887">
    <property type="term" value="F:ATP hydrolysis activity"/>
    <property type="evidence" value="ECO:0007669"/>
    <property type="project" value="InterPro"/>
</dbReference>
<feature type="region of interest" description="Disordered" evidence="8">
    <location>
        <begin position="949"/>
        <end position="977"/>
    </location>
</feature>
<keyword evidence="2 7" id="KW-0963">Cytoplasm</keyword>
<accession>A0A514LFC5</accession>
<dbReference type="EMBL" id="CP035485">
    <property type="protein sequence ID" value="QDI90549.1"/>
    <property type="molecule type" value="Genomic_DNA"/>
</dbReference>
<keyword evidence="11" id="KW-1185">Reference proteome</keyword>
<evidence type="ECO:0000313" key="10">
    <source>
        <dbReference type="EMBL" id="QDI90549.1"/>
    </source>
</evidence>
<feature type="domain" description="SMC hinge" evidence="9">
    <location>
        <begin position="588"/>
        <end position="707"/>
    </location>
</feature>
<dbReference type="GO" id="GO:0005694">
    <property type="term" value="C:chromosome"/>
    <property type="evidence" value="ECO:0007669"/>
    <property type="project" value="InterPro"/>
</dbReference>
<reference evidence="11" key="1">
    <citation type="submission" date="2019-01" db="EMBL/GenBank/DDBJ databases">
        <title>Genomic analysis of Salicibibacter sp. NKC3-5.</title>
        <authorList>
            <person name="Oh Y.J."/>
        </authorList>
    </citation>
    <scope>NUCLEOTIDE SEQUENCE [LARGE SCALE GENOMIC DNA]</scope>
    <source>
        <strain evidence="11">NKC3-5</strain>
    </source>
</reference>
<dbReference type="InterPro" id="IPR036277">
    <property type="entry name" value="SMC_hinge_sf"/>
</dbReference>
<dbReference type="PANTHER" id="PTHR43977">
    <property type="entry name" value="STRUCTURAL MAINTENANCE OF CHROMOSOMES PROTEIN 3"/>
    <property type="match status" value="1"/>
</dbReference>
<dbReference type="CDD" id="cd03278">
    <property type="entry name" value="ABC_SMC_barmotin"/>
    <property type="match status" value="2"/>
</dbReference>
<feature type="region of interest" description="Disordered" evidence="8">
    <location>
        <begin position="860"/>
        <end position="882"/>
    </location>
</feature>
<keyword evidence="4 7" id="KW-0067">ATP-binding</keyword>
<feature type="coiled-coil region" evidence="7">
    <location>
        <begin position="242"/>
        <end position="276"/>
    </location>
</feature>
<comment type="subunit">
    <text evidence="7">Homodimer.</text>
</comment>
<dbReference type="GO" id="GO:0006260">
    <property type="term" value="P:DNA replication"/>
    <property type="evidence" value="ECO:0007669"/>
    <property type="project" value="UniProtKB-UniRule"/>
</dbReference>
<dbReference type="PIRSF" id="PIRSF005719">
    <property type="entry name" value="SMC"/>
    <property type="match status" value="1"/>
</dbReference>
<dbReference type="Pfam" id="PF02463">
    <property type="entry name" value="SMC_N"/>
    <property type="match status" value="1"/>
</dbReference>
<feature type="binding site" evidence="7">
    <location>
        <begin position="100"/>
        <end position="107"/>
    </location>
    <ligand>
        <name>ATP</name>
        <dbReference type="ChEBI" id="CHEBI:30616"/>
    </ligand>
</feature>
<dbReference type="GO" id="GO:0005737">
    <property type="term" value="C:cytoplasm"/>
    <property type="evidence" value="ECO:0007669"/>
    <property type="project" value="UniProtKB-SubCell"/>
</dbReference>
<protein>
    <recommendedName>
        <fullName evidence="7">Chromosome partition protein Smc</fullName>
    </recommendedName>
</protein>
<dbReference type="FunFam" id="3.40.50.300:FF:000901">
    <property type="entry name" value="Chromosome partition protein Smc"/>
    <property type="match status" value="1"/>
</dbReference>
<keyword evidence="5 7" id="KW-0175">Coiled coil</keyword>
<evidence type="ECO:0000256" key="4">
    <source>
        <dbReference type="ARBA" id="ARBA00022840"/>
    </source>
</evidence>
<dbReference type="FunFam" id="3.40.50.300:FF:000984">
    <property type="entry name" value="Chromosome partition protein Smc"/>
    <property type="match status" value="1"/>
</dbReference>
<feature type="coiled-coil region" evidence="7">
    <location>
        <begin position="316"/>
        <end position="543"/>
    </location>
</feature>
<dbReference type="GO" id="GO:0007062">
    <property type="term" value="P:sister chromatid cohesion"/>
    <property type="evidence" value="ECO:0007669"/>
    <property type="project" value="InterPro"/>
</dbReference>
<dbReference type="Pfam" id="PF06470">
    <property type="entry name" value="SMC_hinge"/>
    <property type="match status" value="1"/>
</dbReference>
<dbReference type="AlphaFoldDB" id="A0A514LFC5"/>
<dbReference type="SUPFAM" id="SSF75553">
    <property type="entry name" value="Smc hinge domain"/>
    <property type="match status" value="1"/>
</dbReference>
<dbReference type="InterPro" id="IPR027417">
    <property type="entry name" value="P-loop_NTPase"/>
</dbReference>
<dbReference type="Gene3D" id="1.20.1060.20">
    <property type="match status" value="1"/>
</dbReference>
<dbReference type="InterPro" id="IPR024704">
    <property type="entry name" value="SMC"/>
</dbReference>
<sequence>MLEIITSRVEYRGVYHLQVFLQFLENVVKIFFFCFVKVHDGPPFLLSIVEGMSLFEKVSLQKDCEGASLFLKRLEVTGFKSFAAPLTIDFNEGITSIVGPNGSGKSNVADGIRWVLGEQSAKQLRGAKMEDVIFAGSESRKKVNIAEVSLILDNEDEYMMSEYSEISLTRRLYRTGESEYFLNRNACRRKDIVDLLVDSGLGKDAYSMIGQGEVDQILSSKPEDRRTMFEDAAGVLKYKSRKQESEKKLQETMGNLDRVQDILHELEEQLAPLELQASTAREYLQHQEEKERLDIAILVHDIEAKHASWDEYKHSLATMEKDAEAEKQTLTEAQEDLARKKETLADVERKLDAAHNELLQTSEALQQREGHRNLMEERGTNANERLEALDRRIRELQQTWEQKSAQLEEEASVLNEKIEAERKNKKELENLENKKNKTKADVEAELETLKGDYIDALNAHAASKNERRHSKEQRERVQERLKRLFAENEESEHHLANRHEEEATAKKTYEALEQKLQAEEKALEDARVRFEAEQKKKEKAEQQLYANYRKLDDTRSRLQLLQRMDQEHAGFFQGVKAVLQASEAQKLTGVHGVVGALISTGERFEKAVETALGAAMQNVIVESEEDGRRAIQFLKMNRQGRATFLPRSVMKPRTIPGTVQERLRGAEGFCGVAAQVVAADKRFTAVIENLLGHVVLASDLKAGNRLAQIVQYRNRIVTLDGEVINPGGSMTGGSDKRKGMEILSRQREQEELQEKQKQLAAENEQQEKNVAAIKQKEQTLRQETETHKQQTEDVRTRLAEAKETHVRVQAEAEKMDAELALYTKEKQALESERQEWDAQLEHLETRERDEAEKTERIQAAIDEKEKEKEEQAQSEQEMQEAFTQLRIQAAAKKEQLDHQKQTVERLRSDVAAEQNDLHAAMNEREELEKRLQEVSGGSDNLEEEIEELQAKKAEKEQETSDLKARREEQQQSIEKKENHLAVLEKRAADKEEKRYQLQLSHHRLDIELDQLLERLQTDYEITFEAAKKRPAFEEETVEDARKRLKLVQKSIDELGHVNISAIDDYARVNERYQFLSDQQADLQEGKDTLTAAIREMDEEMTRKFRETFTMIRTYFQETFSAMFGGGEADLLLEDPQDLLETGIEIYARPPGKKRQSLSLLSGGEKSLTAIALLFAILNVRPVPFCVLDEVEASLDEANVERFANYLRTFSLQTQFIVITHRKGTMVASDILYGVTMEESGVSRLVSVRLEDYAPETEAEEALQTIGRSDRP</sequence>
<dbReference type="GO" id="GO:0003677">
    <property type="term" value="F:DNA binding"/>
    <property type="evidence" value="ECO:0007669"/>
    <property type="project" value="UniProtKB-UniRule"/>
</dbReference>
<dbReference type="InterPro" id="IPR011890">
    <property type="entry name" value="SMC_prok"/>
</dbReference>
<dbReference type="Gene3D" id="3.40.50.300">
    <property type="entry name" value="P-loop containing nucleotide triphosphate hydrolases"/>
    <property type="match status" value="2"/>
</dbReference>
<evidence type="ECO:0000259" key="9">
    <source>
        <dbReference type="SMART" id="SM00968"/>
    </source>
</evidence>
<evidence type="ECO:0000256" key="2">
    <source>
        <dbReference type="ARBA" id="ARBA00022490"/>
    </source>
</evidence>
<dbReference type="Proteomes" id="UP000319756">
    <property type="component" value="Chromosome"/>
</dbReference>
<dbReference type="SMART" id="SM00968">
    <property type="entry name" value="SMC_hinge"/>
    <property type="match status" value="1"/>
</dbReference>
<dbReference type="InterPro" id="IPR010935">
    <property type="entry name" value="SMC_hinge"/>
</dbReference>
<organism evidence="10 11">
    <name type="scientific">Salicibibacter halophilus</name>
    <dbReference type="NCBI Taxonomy" id="2502791"/>
    <lineage>
        <taxon>Bacteria</taxon>
        <taxon>Bacillati</taxon>
        <taxon>Bacillota</taxon>
        <taxon>Bacilli</taxon>
        <taxon>Bacillales</taxon>
        <taxon>Bacillaceae</taxon>
        <taxon>Salicibibacter</taxon>
    </lineage>
</organism>
<evidence type="ECO:0000256" key="3">
    <source>
        <dbReference type="ARBA" id="ARBA00022741"/>
    </source>
</evidence>
<evidence type="ECO:0000256" key="1">
    <source>
        <dbReference type="ARBA" id="ARBA00004496"/>
    </source>
</evidence>
<dbReference type="GO" id="GO:0030261">
    <property type="term" value="P:chromosome condensation"/>
    <property type="evidence" value="ECO:0007669"/>
    <property type="project" value="InterPro"/>
</dbReference>
<comment type="subcellular location">
    <subcellularLocation>
        <location evidence="1 7">Cytoplasm</location>
    </subcellularLocation>
</comment>
<dbReference type="HAMAP" id="MF_01894">
    <property type="entry name" value="Smc_prok"/>
    <property type="match status" value="1"/>
</dbReference>